<accession>A0ABT1SCU3</accession>
<feature type="transmembrane region" description="Helical" evidence="1">
    <location>
        <begin position="116"/>
        <end position="136"/>
    </location>
</feature>
<keyword evidence="1" id="KW-0472">Membrane</keyword>
<sequence>MKNISCDIILDLIPLVKDGVASEDSQKIVNDHIKSCSNCKVEFEAFEDIYSEQKSINDKKIIYNIKKNIFITQILILAIGAITGIALTNSMAMFYNFIIMPVIGGISFIVLKRRWYITPISVFILSYLWQTIAWAIESGFDWTILYGSLFYSIIYTSLIVLGVIIAKLLKFAFGKGE</sequence>
<evidence type="ECO:0000313" key="2">
    <source>
        <dbReference type="EMBL" id="MCQ4924286.1"/>
    </source>
</evidence>
<protein>
    <submittedName>
        <fullName evidence="2">Zf-HC2 domain-containing protein</fullName>
    </submittedName>
</protein>
<dbReference type="RefSeq" id="WP_256312054.1">
    <property type="nucleotide sequence ID" value="NZ_JANGAC010000011.1"/>
</dbReference>
<keyword evidence="1" id="KW-1133">Transmembrane helix</keyword>
<evidence type="ECO:0000313" key="3">
    <source>
        <dbReference type="Proteomes" id="UP001524478"/>
    </source>
</evidence>
<dbReference type="Proteomes" id="UP001524478">
    <property type="component" value="Unassembled WGS sequence"/>
</dbReference>
<organism evidence="2 3">
    <name type="scientific">Tissierella carlieri</name>
    <dbReference type="NCBI Taxonomy" id="689904"/>
    <lineage>
        <taxon>Bacteria</taxon>
        <taxon>Bacillati</taxon>
        <taxon>Bacillota</taxon>
        <taxon>Tissierellia</taxon>
        <taxon>Tissierellales</taxon>
        <taxon>Tissierellaceae</taxon>
        <taxon>Tissierella</taxon>
    </lineage>
</organism>
<feature type="transmembrane region" description="Helical" evidence="1">
    <location>
        <begin position="148"/>
        <end position="169"/>
    </location>
</feature>
<feature type="transmembrane region" description="Helical" evidence="1">
    <location>
        <begin position="69"/>
        <end position="87"/>
    </location>
</feature>
<evidence type="ECO:0000256" key="1">
    <source>
        <dbReference type="SAM" id="Phobius"/>
    </source>
</evidence>
<keyword evidence="1" id="KW-0812">Transmembrane</keyword>
<gene>
    <name evidence="2" type="ORF">NE686_14380</name>
</gene>
<comment type="caution">
    <text evidence="2">The sequence shown here is derived from an EMBL/GenBank/DDBJ whole genome shotgun (WGS) entry which is preliminary data.</text>
</comment>
<proteinExistence type="predicted"/>
<dbReference type="EMBL" id="JANGAC010000011">
    <property type="protein sequence ID" value="MCQ4924286.1"/>
    <property type="molecule type" value="Genomic_DNA"/>
</dbReference>
<name>A0ABT1SCU3_9FIRM</name>
<feature type="transmembrane region" description="Helical" evidence="1">
    <location>
        <begin position="93"/>
        <end position="111"/>
    </location>
</feature>
<keyword evidence="3" id="KW-1185">Reference proteome</keyword>
<reference evidence="2 3" key="1">
    <citation type="submission" date="2022-06" db="EMBL/GenBank/DDBJ databases">
        <title>Isolation of gut microbiota from human fecal samples.</title>
        <authorList>
            <person name="Pamer E.G."/>
            <person name="Barat B."/>
            <person name="Waligurski E."/>
            <person name="Medina S."/>
            <person name="Paddock L."/>
            <person name="Mostad J."/>
        </authorList>
    </citation>
    <scope>NUCLEOTIDE SEQUENCE [LARGE SCALE GENOMIC DNA]</scope>
    <source>
        <strain evidence="2 3">DFI.7.95</strain>
    </source>
</reference>